<name>A0A172Y2D0_9CAUL</name>
<gene>
    <name evidence="3" type="ORF">DA69_00310</name>
</gene>
<organism evidence="3 4">
    <name type="scientific">Brevundimonas naejangsanensis</name>
    <dbReference type="NCBI Taxonomy" id="588932"/>
    <lineage>
        <taxon>Bacteria</taxon>
        <taxon>Pseudomonadati</taxon>
        <taxon>Pseudomonadota</taxon>
        <taxon>Alphaproteobacteria</taxon>
        <taxon>Caulobacterales</taxon>
        <taxon>Caulobacteraceae</taxon>
        <taxon>Brevundimonas</taxon>
    </lineage>
</organism>
<sequence>MLDKRRSVMLLAVLFYGVTAFGGQTGAQPAPPSNHQVIRPSADRADPTMWRFQDMDDRRMIDEMRRERVRQNYEAAVINQRRLLADELDKLIAANECGQATDLAQRAGYRDIREGVASACQARAGSSS</sequence>
<dbReference type="EMBL" id="CP015614">
    <property type="protein sequence ID" value="ANF53350.1"/>
    <property type="molecule type" value="Genomic_DNA"/>
</dbReference>
<reference evidence="3 4" key="1">
    <citation type="journal article" date="2014" name="Genome Announc.">
        <title>Genome Sequence of a Promising Hydrogen-Producing Facultative Anaerobic Bacterium, Brevundimonas naejangsanensis Strain B1.</title>
        <authorList>
            <person name="Su H."/>
            <person name="Zhang T."/>
            <person name="Bao M."/>
            <person name="Jiang Y."/>
            <person name="Wang Y."/>
            <person name="Tan T."/>
        </authorList>
    </citation>
    <scope>NUCLEOTIDE SEQUENCE [LARGE SCALE GENOMIC DNA]</scope>
    <source>
        <strain evidence="3 4">B1</strain>
    </source>
</reference>
<feature type="signal peptide" evidence="2">
    <location>
        <begin position="1"/>
        <end position="22"/>
    </location>
</feature>
<dbReference type="STRING" id="588932.DA69_00310"/>
<feature type="region of interest" description="Disordered" evidence="1">
    <location>
        <begin position="25"/>
        <end position="46"/>
    </location>
</feature>
<evidence type="ECO:0000256" key="1">
    <source>
        <dbReference type="SAM" id="MobiDB-lite"/>
    </source>
</evidence>
<evidence type="ECO:0000313" key="4">
    <source>
        <dbReference type="Proteomes" id="UP000077603"/>
    </source>
</evidence>
<dbReference type="Proteomes" id="UP000077603">
    <property type="component" value="Chromosome"/>
</dbReference>
<keyword evidence="2" id="KW-0732">Signal</keyword>
<accession>A0A172Y2D0</accession>
<dbReference type="AlphaFoldDB" id="A0A172Y2D0"/>
<feature type="chain" id="PRO_5008004153" evidence="2">
    <location>
        <begin position="23"/>
        <end position="128"/>
    </location>
</feature>
<evidence type="ECO:0000256" key="2">
    <source>
        <dbReference type="SAM" id="SignalP"/>
    </source>
</evidence>
<proteinExistence type="predicted"/>
<dbReference type="KEGG" id="bne:DA69_00310"/>
<protein>
    <submittedName>
        <fullName evidence="3">Uncharacterized protein</fullName>
    </submittedName>
</protein>
<evidence type="ECO:0000313" key="3">
    <source>
        <dbReference type="EMBL" id="ANF53350.1"/>
    </source>
</evidence>
<keyword evidence="4" id="KW-1185">Reference proteome</keyword>